<dbReference type="PANTHER" id="PTHR15387">
    <property type="entry name" value="PROTEIN PHOSPHATASE 1 REGULATORY SUBUNIT 17"/>
    <property type="match status" value="1"/>
</dbReference>
<sequence length="154" mass="17758">MQTNDFEQKHCHDNNRCWLDKPEVRLRAVEQRDSPSVKAAVSFVLICKQKLSITMTTECVWSPEAPDDRLDNSDQLCKHLDDLSNLSEQLIKTCEVNEESEKEKATDESKDGEAEQKKPRRKDTPVQYVPPLIPGVKLMKKEKRAVFAEDDEKD</sequence>
<evidence type="ECO:0000313" key="3">
    <source>
        <dbReference type="Proteomes" id="UP000287033"/>
    </source>
</evidence>
<reference evidence="2 3" key="1">
    <citation type="journal article" date="2018" name="Nat. Ecol. Evol.">
        <title>Shark genomes provide insights into elasmobranch evolution and the origin of vertebrates.</title>
        <authorList>
            <person name="Hara Y"/>
            <person name="Yamaguchi K"/>
            <person name="Onimaru K"/>
            <person name="Kadota M"/>
            <person name="Koyanagi M"/>
            <person name="Keeley SD"/>
            <person name="Tatsumi K"/>
            <person name="Tanaka K"/>
            <person name="Motone F"/>
            <person name="Kageyama Y"/>
            <person name="Nozu R"/>
            <person name="Adachi N"/>
            <person name="Nishimura O"/>
            <person name="Nakagawa R"/>
            <person name="Tanegashima C"/>
            <person name="Kiyatake I"/>
            <person name="Matsumoto R"/>
            <person name="Murakumo K"/>
            <person name="Nishida K"/>
            <person name="Terakita A"/>
            <person name="Kuratani S"/>
            <person name="Sato K"/>
            <person name="Hyodo S Kuraku.S."/>
        </authorList>
    </citation>
    <scope>NUCLEOTIDE SEQUENCE [LARGE SCALE GENOMIC DNA]</scope>
</reference>
<dbReference type="PANTHER" id="PTHR15387:SF0">
    <property type="entry name" value="PROTEIN PHOSPHATASE 1 REGULATORY SUBUNIT 17"/>
    <property type="match status" value="1"/>
</dbReference>
<dbReference type="GO" id="GO:0004865">
    <property type="term" value="F:protein serine/threonine phosphatase inhibitor activity"/>
    <property type="evidence" value="ECO:0007669"/>
    <property type="project" value="TreeGrafter"/>
</dbReference>
<name>A0A401RN76_CHIPU</name>
<feature type="compositionally biased region" description="Basic and acidic residues" evidence="1">
    <location>
        <begin position="99"/>
        <end position="117"/>
    </location>
</feature>
<dbReference type="InterPro" id="IPR033242">
    <property type="entry name" value="PPP1R17"/>
</dbReference>
<dbReference type="Proteomes" id="UP000287033">
    <property type="component" value="Unassembled WGS sequence"/>
</dbReference>
<proteinExistence type="predicted"/>
<dbReference type="STRING" id="137246.A0A401RN76"/>
<dbReference type="AlphaFoldDB" id="A0A401RN76"/>
<organism evidence="2 3">
    <name type="scientific">Chiloscyllium punctatum</name>
    <name type="common">Brownbanded bambooshark</name>
    <name type="synonym">Hemiscyllium punctatum</name>
    <dbReference type="NCBI Taxonomy" id="137246"/>
    <lineage>
        <taxon>Eukaryota</taxon>
        <taxon>Metazoa</taxon>
        <taxon>Chordata</taxon>
        <taxon>Craniata</taxon>
        <taxon>Vertebrata</taxon>
        <taxon>Chondrichthyes</taxon>
        <taxon>Elasmobranchii</taxon>
        <taxon>Galeomorphii</taxon>
        <taxon>Galeoidea</taxon>
        <taxon>Orectolobiformes</taxon>
        <taxon>Hemiscylliidae</taxon>
        <taxon>Chiloscyllium</taxon>
    </lineage>
</organism>
<accession>A0A401RN76</accession>
<evidence type="ECO:0000313" key="2">
    <source>
        <dbReference type="EMBL" id="GCC19554.1"/>
    </source>
</evidence>
<protein>
    <recommendedName>
        <fullName evidence="4">Protein phosphatase 1 regulatory subunit 17</fullName>
    </recommendedName>
</protein>
<keyword evidence="3" id="KW-1185">Reference proteome</keyword>
<feature type="region of interest" description="Disordered" evidence="1">
    <location>
        <begin position="96"/>
        <end position="134"/>
    </location>
</feature>
<gene>
    <name evidence="2" type="ORF">chiPu_0000066</name>
</gene>
<evidence type="ECO:0000256" key="1">
    <source>
        <dbReference type="SAM" id="MobiDB-lite"/>
    </source>
</evidence>
<evidence type="ECO:0008006" key="4">
    <source>
        <dbReference type="Google" id="ProtNLM"/>
    </source>
</evidence>
<comment type="caution">
    <text evidence="2">The sequence shown here is derived from an EMBL/GenBank/DDBJ whole genome shotgun (WGS) entry which is preliminary data.</text>
</comment>
<dbReference type="EMBL" id="BEZZ01000001">
    <property type="protein sequence ID" value="GCC19554.1"/>
    <property type="molecule type" value="Genomic_DNA"/>
</dbReference>
<dbReference type="OrthoDB" id="9877987at2759"/>